<reference evidence="1 2" key="1">
    <citation type="journal article" date="2018" name="Int. J. Syst. Evol. Microbiol.">
        <title>Bifidobacterium callitrichidarum sp. nov. from the faeces of the emperor tamarin (Saguinus imperator).</title>
        <authorList>
            <person name="Modesto M."/>
            <person name="Michelini S."/>
            <person name="Sansosti M.C."/>
            <person name="De Filippo C."/>
            <person name="Cavalieri D."/>
            <person name="Qvirist L."/>
            <person name="Andlid T."/>
            <person name="Spiezio C."/>
            <person name="Sandri C."/>
            <person name="Pascarelli S."/>
            <person name="Sgorbati B."/>
            <person name="Mattarelli P."/>
        </authorList>
    </citation>
    <scope>NUCLEOTIDE SEQUENCE [LARGE SCALE GENOMIC DNA]</scope>
    <source>
        <strain evidence="1 2">TRI 5</strain>
    </source>
</reference>
<dbReference type="Proteomes" id="UP000245876">
    <property type="component" value="Unassembled WGS sequence"/>
</dbReference>
<dbReference type="EMBL" id="QFFM01000014">
    <property type="protein sequence ID" value="PWG65023.1"/>
    <property type="molecule type" value="Genomic_DNA"/>
</dbReference>
<protein>
    <submittedName>
        <fullName evidence="1">Uncharacterized protein</fullName>
    </submittedName>
</protein>
<proteinExistence type="predicted"/>
<sequence>MCHAKLRQTDEGDYTFLTALSQNGVVKLLIRPHPIRRDGTVCDRPSQVYTLTPSEVRGLIAVLNIMPDPAE</sequence>
<evidence type="ECO:0000313" key="1">
    <source>
        <dbReference type="EMBL" id="PWG65023.1"/>
    </source>
</evidence>
<dbReference type="RefSeq" id="WP_109057275.1">
    <property type="nucleotide sequence ID" value="NZ_QFFM01000014.1"/>
</dbReference>
<name>A0A2U2N7E8_9BIFI</name>
<evidence type="ECO:0000313" key="2">
    <source>
        <dbReference type="Proteomes" id="UP000245876"/>
    </source>
</evidence>
<accession>A0A2U2N7E8</accession>
<comment type="caution">
    <text evidence="1">The sequence shown here is derived from an EMBL/GenBank/DDBJ whole genome shotgun (WGS) entry which is preliminary data.</text>
</comment>
<organism evidence="1 2">
    <name type="scientific">Bifidobacterium callitrichidarum</name>
    <dbReference type="NCBI Taxonomy" id="2052941"/>
    <lineage>
        <taxon>Bacteria</taxon>
        <taxon>Bacillati</taxon>
        <taxon>Actinomycetota</taxon>
        <taxon>Actinomycetes</taxon>
        <taxon>Bifidobacteriales</taxon>
        <taxon>Bifidobacteriaceae</taxon>
        <taxon>Bifidobacterium</taxon>
    </lineage>
</organism>
<keyword evidence="2" id="KW-1185">Reference proteome</keyword>
<dbReference type="AlphaFoldDB" id="A0A2U2N7E8"/>
<gene>
    <name evidence="1" type="ORF">DF196_07720</name>
</gene>